<keyword evidence="7" id="KW-0325">Glycoprotein</keyword>
<keyword evidence="10" id="KW-0732">Signal</keyword>
<evidence type="ECO:0000313" key="12">
    <source>
        <dbReference type="RefSeq" id="XP_008482512.1"/>
    </source>
</evidence>
<dbReference type="GO" id="GO:0007156">
    <property type="term" value="P:homophilic cell adhesion via plasma membrane adhesion molecules"/>
    <property type="evidence" value="ECO:0007669"/>
    <property type="project" value="InterPro"/>
</dbReference>
<dbReference type="PANTHER" id="PTHR24028">
    <property type="entry name" value="CADHERIN-87A"/>
    <property type="match status" value="1"/>
</dbReference>
<dbReference type="SUPFAM" id="SSF49313">
    <property type="entry name" value="Cadherin-like"/>
    <property type="match status" value="1"/>
</dbReference>
<dbReference type="InterPro" id="IPR002126">
    <property type="entry name" value="Cadherin-like_dom"/>
</dbReference>
<feature type="region of interest" description="Disordered" evidence="8">
    <location>
        <begin position="321"/>
        <end position="350"/>
    </location>
</feature>
<dbReference type="Gene3D" id="2.60.40.60">
    <property type="entry name" value="Cadherins"/>
    <property type="match status" value="2"/>
</dbReference>
<feature type="compositionally biased region" description="Low complexity" evidence="8">
    <location>
        <begin position="49"/>
        <end position="78"/>
    </location>
</feature>
<evidence type="ECO:0000256" key="2">
    <source>
        <dbReference type="ARBA" id="ARBA00022692"/>
    </source>
</evidence>
<dbReference type="Proteomes" id="UP000079169">
    <property type="component" value="Unplaced"/>
</dbReference>
<dbReference type="CDD" id="cd11304">
    <property type="entry name" value="Cadherin_repeat"/>
    <property type="match status" value="3"/>
</dbReference>
<keyword evidence="4" id="KW-0106">Calcium</keyword>
<feature type="compositionally biased region" description="Basic and acidic residues" evidence="8">
    <location>
        <begin position="322"/>
        <end position="334"/>
    </location>
</feature>
<evidence type="ECO:0000256" key="1">
    <source>
        <dbReference type="ARBA" id="ARBA00004167"/>
    </source>
</evidence>
<keyword evidence="5 9" id="KW-1133">Transmembrane helix</keyword>
<feature type="transmembrane region" description="Helical" evidence="9">
    <location>
        <begin position="610"/>
        <end position="632"/>
    </location>
</feature>
<evidence type="ECO:0000256" key="5">
    <source>
        <dbReference type="ARBA" id="ARBA00022989"/>
    </source>
</evidence>
<evidence type="ECO:0000256" key="9">
    <source>
        <dbReference type="SAM" id="Phobius"/>
    </source>
</evidence>
<proteinExistence type="predicted"/>
<dbReference type="InterPro" id="IPR050174">
    <property type="entry name" value="Protocadherin/Cadherin-CA"/>
</dbReference>
<accession>A0A1S3DI91</accession>
<evidence type="ECO:0000256" key="8">
    <source>
        <dbReference type="SAM" id="MobiDB-lite"/>
    </source>
</evidence>
<organism evidence="11 12">
    <name type="scientific">Diaphorina citri</name>
    <name type="common">Asian citrus psyllid</name>
    <dbReference type="NCBI Taxonomy" id="121845"/>
    <lineage>
        <taxon>Eukaryota</taxon>
        <taxon>Metazoa</taxon>
        <taxon>Ecdysozoa</taxon>
        <taxon>Arthropoda</taxon>
        <taxon>Hexapoda</taxon>
        <taxon>Insecta</taxon>
        <taxon>Pterygota</taxon>
        <taxon>Neoptera</taxon>
        <taxon>Paraneoptera</taxon>
        <taxon>Hemiptera</taxon>
        <taxon>Sternorrhyncha</taxon>
        <taxon>Psylloidea</taxon>
        <taxon>Psyllidae</taxon>
        <taxon>Diaphorininae</taxon>
        <taxon>Diaphorina</taxon>
    </lineage>
</organism>
<feature type="signal peptide" evidence="10">
    <location>
        <begin position="1"/>
        <end position="24"/>
    </location>
</feature>
<evidence type="ECO:0000256" key="7">
    <source>
        <dbReference type="ARBA" id="ARBA00023180"/>
    </source>
</evidence>
<feature type="chain" id="PRO_5010320726" evidence="10">
    <location>
        <begin position="25"/>
        <end position="767"/>
    </location>
</feature>
<keyword evidence="3" id="KW-0677">Repeat</keyword>
<dbReference type="PROSITE" id="PS00232">
    <property type="entry name" value="CADHERIN_1"/>
    <property type="match status" value="1"/>
</dbReference>
<gene>
    <name evidence="12" type="primary">LOC103519204</name>
</gene>
<dbReference type="STRING" id="121845.A0A1S3DI91"/>
<evidence type="ECO:0000313" key="11">
    <source>
        <dbReference type="Proteomes" id="UP000079169"/>
    </source>
</evidence>
<evidence type="ECO:0000256" key="4">
    <source>
        <dbReference type="ARBA" id="ARBA00022837"/>
    </source>
</evidence>
<evidence type="ECO:0000256" key="6">
    <source>
        <dbReference type="ARBA" id="ARBA00023136"/>
    </source>
</evidence>
<dbReference type="AlphaFoldDB" id="A0A1S3DI91"/>
<dbReference type="GO" id="GO:0005509">
    <property type="term" value="F:calcium ion binding"/>
    <property type="evidence" value="ECO:0007669"/>
    <property type="project" value="InterPro"/>
</dbReference>
<dbReference type="GO" id="GO:0005886">
    <property type="term" value="C:plasma membrane"/>
    <property type="evidence" value="ECO:0007669"/>
    <property type="project" value="InterPro"/>
</dbReference>
<evidence type="ECO:0000256" key="10">
    <source>
        <dbReference type="SAM" id="SignalP"/>
    </source>
</evidence>
<name>A0A1S3DI91_DIACI</name>
<dbReference type="PaxDb" id="121845-A0A1S3DI91"/>
<evidence type="ECO:0000256" key="3">
    <source>
        <dbReference type="ARBA" id="ARBA00022737"/>
    </source>
</evidence>
<dbReference type="InterPro" id="IPR020894">
    <property type="entry name" value="Cadherin_CS"/>
</dbReference>
<protein>
    <submittedName>
        <fullName evidence="12">Cadherin-3</fullName>
    </submittedName>
</protein>
<keyword evidence="11" id="KW-1185">Reference proteome</keyword>
<dbReference type="KEGG" id="dci:103519204"/>
<dbReference type="GeneID" id="103519204"/>
<dbReference type="PANTHER" id="PTHR24028:SF263">
    <property type="entry name" value="CADHERIN-RELATED FAMILY MEMBER 1"/>
    <property type="match status" value="1"/>
</dbReference>
<comment type="subcellular location">
    <subcellularLocation>
        <location evidence="1">Membrane</location>
        <topology evidence="1">Single-pass membrane protein</topology>
    </subcellularLocation>
</comment>
<dbReference type="RefSeq" id="XP_008482512.1">
    <property type="nucleotide sequence ID" value="XM_008484290.3"/>
</dbReference>
<feature type="region of interest" description="Disordered" evidence="8">
    <location>
        <begin position="24"/>
        <end position="78"/>
    </location>
</feature>
<keyword evidence="2 9" id="KW-0812">Transmembrane</keyword>
<dbReference type="InterPro" id="IPR015919">
    <property type="entry name" value="Cadherin-like_sf"/>
</dbReference>
<sequence>MRFDNCVKAVFFVALGFIVRGVSSEGSTQDESKTESTTGAPSPTTVIKPSSTSDSTPNSPTTVTGTPTTSVSPSPSTVAPEVSFTLEKQEYLIKVYIDQKGVLEQFKTVPKVAGIQYEVVYNDATTKSHLEQLLEIDPDTGVLRTKQTINPGDYTFSIKASLKLKDSTKTSTAKVNIKVEATVCTKDDKPQFQYAFLKKHITENKPEIILTEATKTKCEYSLNQKPQGDFFILNPTTGKLESNGKIDRESEIFHNQVQPHFNLEINIKCSSARKKRSVQTEDENLEVSLQKFQSDGIVSLTNYKNPFEQLQARLVRGILNFHSDDSKPNNEDNKSSTPSSSEKPSEASTQVPVINEKHCYDVTKEPAQCDSIIEDNILYNTQFVKLLIVVDDVNDNPPEFSEKEYFFAYPGKKLFAEIVPENIGMIQATDKDTGLNAAIKYSVKNMPDVLVDPCTGTLYPHYANFKYQKLTFEITATDREGQPDGLSKTVPVTIDILEGYHIMKMLIKRTLTQSNKDILTKLEEYLKATIKVLEVKTVPSMEEISGSIELDTKGYDILDYYVIYIHRGQTLLDMNEVTEELKKNKDLNDKILWSSVLASSPFHYVQSKSFVSSMVVIMLILCVGSLIFYIAYIRTGKYYRCFNYFKKTDSTTPLERDEGSIGTSDYVVSFARMHHVNPTFNVVETDGNKDFTPVTLKAYDTASTQIINVDELTPAPPILVNSNSNSRRNSVGGEDNLGLTVGNETRVRRKSTVSFNEIVEQYHTVHN</sequence>
<reference evidence="12" key="1">
    <citation type="submission" date="2025-08" db="UniProtKB">
        <authorList>
            <consortium name="RefSeq"/>
        </authorList>
    </citation>
    <scope>IDENTIFICATION</scope>
</reference>
<feature type="compositionally biased region" description="Low complexity" evidence="8">
    <location>
        <begin position="335"/>
        <end position="349"/>
    </location>
</feature>
<dbReference type="PRINTS" id="PR00205">
    <property type="entry name" value="CADHERIN"/>
</dbReference>
<feature type="compositionally biased region" description="Polar residues" evidence="8">
    <location>
        <begin position="24"/>
        <end position="48"/>
    </location>
</feature>
<keyword evidence="6 9" id="KW-0472">Membrane</keyword>